<gene>
    <name evidence="1" type="ORF">GCM10010446_59910</name>
</gene>
<sequence>MYAAICAPSAAVAVPVRYGVLIGARLLVSVVRVVSVLRLTLPRAERLTPGLRRPIDPFVGGNLL</sequence>
<evidence type="ECO:0000313" key="1">
    <source>
        <dbReference type="EMBL" id="GAA2966226.1"/>
    </source>
</evidence>
<reference evidence="2" key="1">
    <citation type="journal article" date="2019" name="Int. J. Syst. Evol. Microbiol.">
        <title>The Global Catalogue of Microorganisms (GCM) 10K type strain sequencing project: providing services to taxonomists for standard genome sequencing and annotation.</title>
        <authorList>
            <consortium name="The Broad Institute Genomics Platform"/>
            <consortium name="The Broad Institute Genome Sequencing Center for Infectious Disease"/>
            <person name="Wu L."/>
            <person name="Ma J."/>
        </authorList>
    </citation>
    <scope>NUCLEOTIDE SEQUENCE [LARGE SCALE GENOMIC DNA]</scope>
    <source>
        <strain evidence="2">JCM 9088</strain>
    </source>
</reference>
<comment type="caution">
    <text evidence="1">The sequence shown here is derived from an EMBL/GenBank/DDBJ whole genome shotgun (WGS) entry which is preliminary data.</text>
</comment>
<keyword evidence="2" id="KW-1185">Reference proteome</keyword>
<organism evidence="1 2">
    <name type="scientific">Streptomyces enissocaesilis</name>
    <dbReference type="NCBI Taxonomy" id="332589"/>
    <lineage>
        <taxon>Bacteria</taxon>
        <taxon>Bacillati</taxon>
        <taxon>Actinomycetota</taxon>
        <taxon>Actinomycetes</taxon>
        <taxon>Kitasatosporales</taxon>
        <taxon>Streptomycetaceae</taxon>
        <taxon>Streptomyces</taxon>
        <taxon>Streptomyces rochei group</taxon>
    </lineage>
</organism>
<accession>A0ABP6K708</accession>
<evidence type="ECO:0000313" key="2">
    <source>
        <dbReference type="Proteomes" id="UP001500403"/>
    </source>
</evidence>
<dbReference type="EMBL" id="BAAAUD010000057">
    <property type="protein sequence ID" value="GAA2966226.1"/>
    <property type="molecule type" value="Genomic_DNA"/>
</dbReference>
<name>A0ABP6K708_9ACTN</name>
<protein>
    <submittedName>
        <fullName evidence="1">Uncharacterized protein</fullName>
    </submittedName>
</protein>
<proteinExistence type="predicted"/>
<dbReference type="Proteomes" id="UP001500403">
    <property type="component" value="Unassembled WGS sequence"/>
</dbReference>